<accession>A0A3L6PD36</accession>
<name>A0A3L6PD36_PANMI</name>
<comment type="caution">
    <text evidence="1">The sequence shown here is derived from an EMBL/GenBank/DDBJ whole genome shotgun (WGS) entry which is preliminary data.</text>
</comment>
<organism evidence="1 2">
    <name type="scientific">Panicum miliaceum</name>
    <name type="common">Proso millet</name>
    <name type="synonym">Broomcorn millet</name>
    <dbReference type="NCBI Taxonomy" id="4540"/>
    <lineage>
        <taxon>Eukaryota</taxon>
        <taxon>Viridiplantae</taxon>
        <taxon>Streptophyta</taxon>
        <taxon>Embryophyta</taxon>
        <taxon>Tracheophyta</taxon>
        <taxon>Spermatophyta</taxon>
        <taxon>Magnoliopsida</taxon>
        <taxon>Liliopsida</taxon>
        <taxon>Poales</taxon>
        <taxon>Poaceae</taxon>
        <taxon>PACMAD clade</taxon>
        <taxon>Panicoideae</taxon>
        <taxon>Panicodae</taxon>
        <taxon>Paniceae</taxon>
        <taxon>Panicinae</taxon>
        <taxon>Panicum</taxon>
        <taxon>Panicum sect. Panicum</taxon>
    </lineage>
</organism>
<sequence>MIVVIIGNGQSTAFWHASWLDGKPFATQYPHLYSHVTPDNISVAECKIDGGGVAASPPHPPALRSRRRKCSSLLSWSGPLTRGRVAGARADSGRAHLLAGLGAGSSSFWVVGTGAPSARLAGLAWVVGFWPPAGRPFLVASCGGTPAGGLSCAGTALVLWGGNGAEAKVYGLLAAR</sequence>
<dbReference type="AlphaFoldDB" id="A0A3L6PD36"/>
<dbReference type="EMBL" id="PQIB02000018">
    <property type="protein sequence ID" value="RLM54154.1"/>
    <property type="molecule type" value="Genomic_DNA"/>
</dbReference>
<reference evidence="2" key="1">
    <citation type="journal article" date="2019" name="Nat. Commun.">
        <title>The genome of broomcorn millet.</title>
        <authorList>
            <person name="Zou C."/>
            <person name="Miki D."/>
            <person name="Li D."/>
            <person name="Tang Q."/>
            <person name="Xiao L."/>
            <person name="Rajput S."/>
            <person name="Deng P."/>
            <person name="Jia W."/>
            <person name="Huang R."/>
            <person name="Zhang M."/>
            <person name="Sun Y."/>
            <person name="Hu J."/>
            <person name="Fu X."/>
            <person name="Schnable P.S."/>
            <person name="Li F."/>
            <person name="Zhang H."/>
            <person name="Feng B."/>
            <person name="Zhu X."/>
            <person name="Liu R."/>
            <person name="Schnable J.C."/>
            <person name="Zhu J.-K."/>
            <person name="Zhang H."/>
        </authorList>
    </citation>
    <scope>NUCLEOTIDE SEQUENCE [LARGE SCALE GENOMIC DNA]</scope>
</reference>
<evidence type="ECO:0000313" key="2">
    <source>
        <dbReference type="Proteomes" id="UP000275267"/>
    </source>
</evidence>
<dbReference type="OrthoDB" id="1736633at2759"/>
<keyword evidence="2" id="KW-1185">Reference proteome</keyword>
<dbReference type="Proteomes" id="UP000275267">
    <property type="component" value="Unassembled WGS sequence"/>
</dbReference>
<protein>
    <submittedName>
        <fullName evidence="1">Uncharacterized protein</fullName>
    </submittedName>
</protein>
<gene>
    <name evidence="1" type="ORF">C2845_PM10G15930</name>
</gene>
<proteinExistence type="predicted"/>
<evidence type="ECO:0000313" key="1">
    <source>
        <dbReference type="EMBL" id="RLM54154.1"/>
    </source>
</evidence>